<evidence type="ECO:0000313" key="1">
    <source>
        <dbReference type="EMBL" id="EOA56366.1"/>
    </source>
</evidence>
<evidence type="ECO:0000313" key="2">
    <source>
        <dbReference type="Proteomes" id="UP000017831"/>
    </source>
</evidence>
<keyword evidence="2" id="KW-1185">Reference proteome</keyword>
<dbReference type="RefSeq" id="WP_005938638.1">
    <property type="nucleotide sequence ID" value="NZ_KB890408.1"/>
</dbReference>
<proteinExistence type="predicted"/>
<dbReference type="AlphaFoldDB" id="U6RKT5"/>
<dbReference type="HOGENOM" id="CLU_173061_0_0_10"/>
<dbReference type="STRING" id="1121098.HMPREF1534_01285"/>
<dbReference type="Proteomes" id="UP000017831">
    <property type="component" value="Unassembled WGS sequence"/>
</dbReference>
<protein>
    <submittedName>
        <fullName evidence="1">Uncharacterized protein</fullName>
    </submittedName>
</protein>
<dbReference type="OrthoDB" id="1029169at2"/>
<comment type="caution">
    <text evidence="1">The sequence shown here is derived from an EMBL/GenBank/DDBJ whole genome shotgun (WGS) entry which is preliminary data.</text>
</comment>
<dbReference type="PATRIC" id="fig|1121098.3.peg.1306"/>
<name>U6RKT5_9BACT</name>
<accession>U6RKT5</accession>
<gene>
    <name evidence="1" type="ORF">HMPREF1534_01285</name>
</gene>
<sequence>MRRFACQRLYLSPDTYFIRYVVELGNNGKIQSYYPLEEEIYATQWIGGVIVLSARRKLEPIMPEKNFKTFLAQATRTNTKIQECYAWHIANFDIVREEFVPQSHIIRL</sequence>
<organism evidence="1 2">
    <name type="scientific">Phocaeicola massiliensis B84634 = Timone 84634 = DSM 17679 = JCM 13223</name>
    <dbReference type="NCBI Taxonomy" id="1121098"/>
    <lineage>
        <taxon>Bacteria</taxon>
        <taxon>Pseudomonadati</taxon>
        <taxon>Bacteroidota</taxon>
        <taxon>Bacteroidia</taxon>
        <taxon>Bacteroidales</taxon>
        <taxon>Bacteroidaceae</taxon>
        <taxon>Phocaeicola</taxon>
    </lineage>
</organism>
<reference evidence="1 2" key="1">
    <citation type="submission" date="2013-04" db="EMBL/GenBank/DDBJ databases">
        <title>The Genome Sequence of Bacteroides massiliensis DSM 17679.</title>
        <authorList>
            <consortium name="The Broad Institute Genomics Platform"/>
            <person name="Earl A."/>
            <person name="Ward D."/>
            <person name="Feldgarden M."/>
            <person name="Gevers D."/>
            <person name="Martens E."/>
            <person name="Fenner L."/>
            <person name="Roux V."/>
            <person name="Mallet M.N."/>
            <person name="Raoult D."/>
            <person name="Walker B."/>
            <person name="Young S."/>
            <person name="Zeng Q."/>
            <person name="Gargeya S."/>
            <person name="Fitzgerald M."/>
            <person name="Haas B."/>
            <person name="Abouelleil A."/>
            <person name="Allen A.W."/>
            <person name="Alvarado L."/>
            <person name="Arachchi H.M."/>
            <person name="Berlin A.M."/>
            <person name="Chapman S.B."/>
            <person name="Gainer-Dewar J."/>
            <person name="Goldberg J."/>
            <person name="Griggs A."/>
            <person name="Gujja S."/>
            <person name="Hansen M."/>
            <person name="Howarth C."/>
            <person name="Imamovic A."/>
            <person name="Ireland A."/>
            <person name="Larimer J."/>
            <person name="McCowan C."/>
            <person name="Murphy C."/>
            <person name="Pearson M."/>
            <person name="Poon T.W."/>
            <person name="Priest M."/>
            <person name="Roberts A."/>
            <person name="Saif S."/>
            <person name="Shea T."/>
            <person name="Sisk P."/>
            <person name="Sykes S."/>
            <person name="Wortman J."/>
            <person name="Nusbaum C."/>
            <person name="Birren B."/>
        </authorList>
    </citation>
    <scope>NUCLEOTIDE SEQUENCE [LARGE SCALE GENOMIC DNA]</scope>
    <source>
        <strain evidence="2">B84634 / Timone 84634 / DSM 17679 / JCM 13223</strain>
    </source>
</reference>
<dbReference type="EMBL" id="AQHY01000013">
    <property type="protein sequence ID" value="EOA56366.1"/>
    <property type="molecule type" value="Genomic_DNA"/>
</dbReference>
<dbReference type="GeneID" id="60062706"/>